<dbReference type="Gene3D" id="4.10.410.10">
    <property type="entry name" value="Pancreatic trypsin inhibitor Kunitz domain"/>
    <property type="match status" value="1"/>
</dbReference>
<dbReference type="InterPro" id="IPR036880">
    <property type="entry name" value="Kunitz_BPTI_sf"/>
</dbReference>
<dbReference type="Proteomes" id="UP001321473">
    <property type="component" value="Unassembled WGS sequence"/>
</dbReference>
<dbReference type="EMBL" id="JARKHS020029318">
    <property type="protein sequence ID" value="KAK8763429.1"/>
    <property type="molecule type" value="Genomic_DNA"/>
</dbReference>
<gene>
    <name evidence="2" type="ORF">V5799_033962</name>
</gene>
<dbReference type="SUPFAM" id="SSF57362">
    <property type="entry name" value="BPTI-like"/>
    <property type="match status" value="1"/>
</dbReference>
<name>A0AAQ4DLT9_AMBAM</name>
<dbReference type="InterPro" id="IPR002223">
    <property type="entry name" value="Kunitz_BPTI"/>
</dbReference>
<dbReference type="AlphaFoldDB" id="A0AAQ4DLT9"/>
<keyword evidence="3" id="KW-1185">Reference proteome</keyword>
<feature type="domain" description="BPTI/Kunitz inhibitor" evidence="1">
    <location>
        <begin position="20"/>
        <end position="71"/>
    </location>
</feature>
<dbReference type="PROSITE" id="PS50279">
    <property type="entry name" value="BPTI_KUNITZ_2"/>
    <property type="match status" value="1"/>
</dbReference>
<reference evidence="2 3" key="1">
    <citation type="journal article" date="2023" name="Arcadia Sci">
        <title>De novo assembly of a long-read Amblyomma americanum tick genome.</title>
        <authorList>
            <person name="Chou S."/>
            <person name="Poskanzer K.E."/>
            <person name="Rollins M."/>
            <person name="Thuy-Boun P.S."/>
        </authorList>
    </citation>
    <scope>NUCLEOTIDE SEQUENCE [LARGE SCALE GENOMIC DNA]</scope>
    <source>
        <strain evidence="2">F_SG_1</strain>
        <tissue evidence="2">Salivary glands</tissue>
    </source>
</reference>
<protein>
    <recommendedName>
        <fullName evidence="1">BPTI/Kunitz inhibitor domain-containing protein</fullName>
    </recommendedName>
</protein>
<dbReference type="GO" id="GO:0004867">
    <property type="term" value="F:serine-type endopeptidase inhibitor activity"/>
    <property type="evidence" value="ECO:0007669"/>
    <property type="project" value="InterPro"/>
</dbReference>
<evidence type="ECO:0000313" key="3">
    <source>
        <dbReference type="Proteomes" id="UP001321473"/>
    </source>
</evidence>
<comment type="caution">
    <text evidence="2">The sequence shown here is derived from an EMBL/GenBank/DDBJ whole genome shotgun (WGS) entry which is preliminary data.</text>
</comment>
<accession>A0AAQ4DLT9</accession>
<proteinExistence type="predicted"/>
<sequence>MPRSRKEKTKDCEAKKRECCVTPTPCGKTNFKAVRWYYDVDLKDCFTFRLEENCKKNGNLFPNCTSCSMYCKGESEEEAKESCVGFA</sequence>
<organism evidence="2 3">
    <name type="scientific">Amblyomma americanum</name>
    <name type="common">Lone star tick</name>
    <dbReference type="NCBI Taxonomy" id="6943"/>
    <lineage>
        <taxon>Eukaryota</taxon>
        <taxon>Metazoa</taxon>
        <taxon>Ecdysozoa</taxon>
        <taxon>Arthropoda</taxon>
        <taxon>Chelicerata</taxon>
        <taxon>Arachnida</taxon>
        <taxon>Acari</taxon>
        <taxon>Parasitiformes</taxon>
        <taxon>Ixodida</taxon>
        <taxon>Ixodoidea</taxon>
        <taxon>Ixodidae</taxon>
        <taxon>Amblyomminae</taxon>
        <taxon>Amblyomma</taxon>
    </lineage>
</organism>
<evidence type="ECO:0000313" key="2">
    <source>
        <dbReference type="EMBL" id="KAK8763429.1"/>
    </source>
</evidence>
<evidence type="ECO:0000259" key="1">
    <source>
        <dbReference type="PROSITE" id="PS50279"/>
    </source>
</evidence>